<dbReference type="PANTHER" id="PTHR18763:SF0">
    <property type="entry name" value="WD REPEAT-CONTAINING PROTEIN 18"/>
    <property type="match status" value="1"/>
</dbReference>
<protein>
    <submittedName>
        <fullName evidence="4">WD repeat-containing protein 18</fullName>
    </submittedName>
</protein>
<dbReference type="SUPFAM" id="SSF50978">
    <property type="entry name" value="WD40 repeat-like"/>
    <property type="match status" value="1"/>
</dbReference>
<name>C1BR22_CALRO</name>
<sequence length="425" mass="46721">MDVRRNEVLVAGGNVGAQWNLSVWDPTNGTSLKTYKGGISAPGTLNIMGSSFIISAMKDKPLLNVWRLDRHEQMSQKITTPGKARALSVSPGDGCFLVASSGESIYLWQTGTGRLLGILTKHFQEVTRLSWTDDGSFILSVAKDGSLIAWSLPEILSSASKAAQNEDVKLEPHHIWNDSSLEITDIVVGKGGPRARILTVSLDHHARVYDLPSASLILEVTFSKPLHSITVDTSEVWAYVGTDTGEIHTFSLRSPPLRTDSIKAMITPDAKNTFSGHTDSVSCLSVSMDGRTLASGSKDTDVRIWDIKSRQTLRSIPLRGSVTVLTYLSPPPRGMLDTDDYKQELPLLPLDKNLRSATKETVLQVFTPYGIYDSSSEDEEDEEFLSHSRNDSRLVHTPTKSGEIERLKKINLSLYQSAVDLILNK</sequence>
<dbReference type="PROSITE" id="PS00678">
    <property type="entry name" value="WD_REPEATS_1"/>
    <property type="match status" value="1"/>
</dbReference>
<dbReference type="InterPro" id="IPR036322">
    <property type="entry name" value="WD40_repeat_dom_sf"/>
</dbReference>
<dbReference type="GO" id="GO:0005656">
    <property type="term" value="C:nuclear pre-replicative complex"/>
    <property type="evidence" value="ECO:0007669"/>
    <property type="project" value="TreeGrafter"/>
</dbReference>
<accession>C1BR22</accession>
<dbReference type="PROSITE" id="PS50294">
    <property type="entry name" value="WD_REPEATS_REGION"/>
    <property type="match status" value="2"/>
</dbReference>
<dbReference type="PROSITE" id="PS50082">
    <property type="entry name" value="WD_REPEATS_2"/>
    <property type="match status" value="2"/>
</dbReference>
<organism evidence="4">
    <name type="scientific">Caligus rogercresseyi</name>
    <name type="common">Sea louse</name>
    <dbReference type="NCBI Taxonomy" id="217165"/>
    <lineage>
        <taxon>Eukaryota</taxon>
        <taxon>Metazoa</taxon>
        <taxon>Ecdysozoa</taxon>
        <taxon>Arthropoda</taxon>
        <taxon>Crustacea</taxon>
        <taxon>Multicrustacea</taxon>
        <taxon>Hexanauplia</taxon>
        <taxon>Copepoda</taxon>
        <taxon>Siphonostomatoida</taxon>
        <taxon>Caligidae</taxon>
        <taxon>Caligus</taxon>
    </lineage>
</organism>
<dbReference type="InterPro" id="IPR019775">
    <property type="entry name" value="WD40_repeat_CS"/>
</dbReference>
<evidence type="ECO:0000256" key="1">
    <source>
        <dbReference type="ARBA" id="ARBA00022574"/>
    </source>
</evidence>
<dbReference type="Pfam" id="PF00400">
    <property type="entry name" value="WD40"/>
    <property type="match status" value="2"/>
</dbReference>
<dbReference type="GO" id="GO:0120330">
    <property type="term" value="C:rixosome complex"/>
    <property type="evidence" value="ECO:0007669"/>
    <property type="project" value="TreeGrafter"/>
</dbReference>
<dbReference type="Gene3D" id="2.130.10.10">
    <property type="entry name" value="YVTN repeat-like/Quinoprotein amine dehydrogenase"/>
    <property type="match status" value="2"/>
</dbReference>
<dbReference type="EMBL" id="BT077051">
    <property type="protein sequence ID" value="ACO11475.1"/>
    <property type="molecule type" value="mRNA"/>
</dbReference>
<evidence type="ECO:0000256" key="2">
    <source>
        <dbReference type="ARBA" id="ARBA00022737"/>
    </source>
</evidence>
<dbReference type="AlphaFoldDB" id="C1BR22"/>
<dbReference type="InterPro" id="IPR001680">
    <property type="entry name" value="WD40_rpt"/>
</dbReference>
<proteinExistence type="evidence at transcript level"/>
<keyword evidence="2" id="KW-0677">Repeat</keyword>
<feature type="repeat" description="WD" evidence="3">
    <location>
        <begin position="119"/>
        <end position="152"/>
    </location>
</feature>
<dbReference type="SMART" id="SM00320">
    <property type="entry name" value="WD40"/>
    <property type="match status" value="4"/>
</dbReference>
<reference evidence="4" key="1">
    <citation type="submission" date="2009-03" db="EMBL/GenBank/DDBJ databases">
        <title>Caligus rogercresseyi ESTs and full-length cDNAs.</title>
        <authorList>
            <person name="Yasuike M."/>
            <person name="von Schalburg K."/>
            <person name="Cooper G."/>
            <person name="Leong J."/>
            <person name="Jones S.R.M."/>
            <person name="Koop B.F."/>
        </authorList>
    </citation>
    <scope>NUCLEOTIDE SEQUENCE</scope>
    <source>
        <tissue evidence="4">Whole tissue</tissue>
    </source>
</reference>
<dbReference type="GO" id="GO:0006261">
    <property type="term" value="P:DNA-templated DNA replication"/>
    <property type="evidence" value="ECO:0007669"/>
    <property type="project" value="TreeGrafter"/>
</dbReference>
<dbReference type="InterPro" id="IPR045227">
    <property type="entry name" value="WDR18/Ipi3/RID3"/>
</dbReference>
<keyword evidence="1 3" id="KW-0853">WD repeat</keyword>
<evidence type="ECO:0000256" key="3">
    <source>
        <dbReference type="PROSITE-ProRule" id="PRU00221"/>
    </source>
</evidence>
<gene>
    <name evidence="4" type="primary">WDR18</name>
</gene>
<dbReference type="GO" id="GO:0006364">
    <property type="term" value="P:rRNA processing"/>
    <property type="evidence" value="ECO:0007669"/>
    <property type="project" value="TreeGrafter"/>
</dbReference>
<feature type="repeat" description="WD" evidence="3">
    <location>
        <begin position="274"/>
        <end position="315"/>
    </location>
</feature>
<evidence type="ECO:0000313" key="4">
    <source>
        <dbReference type="EMBL" id="ACO11475.1"/>
    </source>
</evidence>
<dbReference type="InterPro" id="IPR015943">
    <property type="entry name" value="WD40/YVTN_repeat-like_dom_sf"/>
</dbReference>
<dbReference type="PANTHER" id="PTHR18763">
    <property type="entry name" value="WD-REPEAT PROTEIN 18"/>
    <property type="match status" value="1"/>
</dbReference>